<feature type="domain" description="DC1" evidence="3">
    <location>
        <begin position="70"/>
        <end position="118"/>
    </location>
</feature>
<keyword evidence="1" id="KW-0677">Repeat</keyword>
<keyword evidence="4" id="KW-1185">Reference proteome</keyword>
<feature type="domain" description="DC1" evidence="3">
    <location>
        <begin position="129"/>
        <end position="173"/>
    </location>
</feature>
<dbReference type="AlphaFoldDB" id="A0A8B8N2H3"/>
<accession>A0A8B8N2H3</accession>
<evidence type="ECO:0000256" key="2">
    <source>
        <dbReference type="SAM" id="MobiDB-lite"/>
    </source>
</evidence>
<dbReference type="Pfam" id="PF03107">
    <property type="entry name" value="C1_2"/>
    <property type="match status" value="3"/>
</dbReference>
<dbReference type="RefSeq" id="XP_030516606.2">
    <property type="nucleotide sequence ID" value="XM_030660746.2"/>
</dbReference>
<dbReference type="PANTHER" id="PTHR46288">
    <property type="entry name" value="PHORBOL-ESTER/DAG-TYPE DOMAIN-CONTAINING PROTEIN"/>
    <property type="match status" value="1"/>
</dbReference>
<evidence type="ECO:0000256" key="1">
    <source>
        <dbReference type="ARBA" id="ARBA00022737"/>
    </source>
</evidence>
<feature type="region of interest" description="Disordered" evidence="2">
    <location>
        <begin position="229"/>
        <end position="259"/>
    </location>
</feature>
<dbReference type="KEGG" id="rarg:115730151"/>
<organism evidence="4 5">
    <name type="scientific">Rhodamnia argentea</name>
    <dbReference type="NCBI Taxonomy" id="178133"/>
    <lineage>
        <taxon>Eukaryota</taxon>
        <taxon>Viridiplantae</taxon>
        <taxon>Streptophyta</taxon>
        <taxon>Embryophyta</taxon>
        <taxon>Tracheophyta</taxon>
        <taxon>Spermatophyta</taxon>
        <taxon>Magnoliopsida</taxon>
        <taxon>eudicotyledons</taxon>
        <taxon>Gunneridae</taxon>
        <taxon>Pentapetalae</taxon>
        <taxon>rosids</taxon>
        <taxon>malvids</taxon>
        <taxon>Myrtales</taxon>
        <taxon>Myrtaceae</taxon>
        <taxon>Myrtoideae</taxon>
        <taxon>Myrteae</taxon>
        <taxon>Australasian group</taxon>
        <taxon>Rhodamnia</taxon>
    </lineage>
</organism>
<evidence type="ECO:0000259" key="3">
    <source>
        <dbReference type="Pfam" id="PF03107"/>
    </source>
</evidence>
<dbReference type="Proteomes" id="UP000827889">
    <property type="component" value="Chromosome 10"/>
</dbReference>
<dbReference type="SUPFAM" id="SSF57889">
    <property type="entry name" value="Cysteine-rich domain"/>
    <property type="match status" value="1"/>
</dbReference>
<sequence>MEVQRKEAVFNHFSHDHPLQLANSPTSQNVRCFRCKLCLLPGTYYYYCKSCPFFLHRLCFNMPRKLQLPAHPDHCLTLLSTSSSFRGDSTCKACEQQVDSGSFRYSCAVCSVSYHALCSALPPSIAITSHPHVLKLLFSLPYEFRCDLCNKPSYRGWLYRCSICEFDIHLTCAISCHRAELNGEEDANKEVMQLLAQKITRSEAAKWVEMPNSLRENITIRSGWTESPDLSRGKLETISTPPLSEQTRPEDKSPLLSEGHLTPSYQFSDGYFSIDLAKSYSSYLEKNQPGKGAADEDATYVSGAKEKMNSGGNTMPGKSVGVSEQEKRQMNHWNIVGHGLASQYKVPDAGTNQAFVTWGGAYPAQHLALQMDQNGYVDGSISKSQSEDQSLGSAAVSNLLLIRTPICLACIEQWTETF</sequence>
<dbReference type="PANTHER" id="PTHR46288:SF17">
    <property type="entry name" value="CYSTEINE_HISTIDINE-RICH C1 DOMAIN PROTEIN"/>
    <property type="match status" value="1"/>
</dbReference>
<feature type="region of interest" description="Disordered" evidence="2">
    <location>
        <begin position="305"/>
        <end position="325"/>
    </location>
</feature>
<evidence type="ECO:0000313" key="4">
    <source>
        <dbReference type="Proteomes" id="UP000827889"/>
    </source>
</evidence>
<feature type="compositionally biased region" description="Polar residues" evidence="2">
    <location>
        <begin position="237"/>
        <end position="246"/>
    </location>
</feature>
<reference evidence="5" key="1">
    <citation type="submission" date="2025-08" db="UniProtKB">
        <authorList>
            <consortium name="RefSeq"/>
        </authorList>
    </citation>
    <scope>IDENTIFICATION</scope>
    <source>
        <tissue evidence="5">Leaf</tissue>
    </source>
</reference>
<dbReference type="InterPro" id="IPR004146">
    <property type="entry name" value="DC1"/>
</dbReference>
<dbReference type="InterPro" id="IPR046349">
    <property type="entry name" value="C1-like_sf"/>
</dbReference>
<feature type="domain" description="DC1" evidence="3">
    <location>
        <begin position="13"/>
        <end position="59"/>
    </location>
</feature>
<gene>
    <name evidence="5" type="primary">LOC115730151</name>
</gene>
<protein>
    <submittedName>
        <fullName evidence="5">Uncharacterized protein LOC115730151</fullName>
    </submittedName>
</protein>
<name>A0A8B8N2H3_9MYRT</name>
<dbReference type="GeneID" id="115730151"/>
<proteinExistence type="predicted"/>
<evidence type="ECO:0000313" key="5">
    <source>
        <dbReference type="RefSeq" id="XP_030516606.2"/>
    </source>
</evidence>